<feature type="repeat" description="TPR" evidence="3">
    <location>
        <begin position="812"/>
        <end position="845"/>
    </location>
</feature>
<dbReference type="SUPFAM" id="SSF52540">
    <property type="entry name" value="P-loop containing nucleoside triphosphate hydrolases"/>
    <property type="match status" value="1"/>
</dbReference>
<dbReference type="PRINTS" id="PR00038">
    <property type="entry name" value="HTHLUXR"/>
</dbReference>
<dbReference type="GO" id="GO:0004016">
    <property type="term" value="F:adenylate cyclase activity"/>
    <property type="evidence" value="ECO:0007669"/>
    <property type="project" value="TreeGrafter"/>
</dbReference>
<dbReference type="Gene3D" id="3.40.50.300">
    <property type="entry name" value="P-loop containing nucleotide triphosphate hydrolases"/>
    <property type="match status" value="1"/>
</dbReference>
<evidence type="ECO:0000256" key="1">
    <source>
        <dbReference type="ARBA" id="ARBA00022741"/>
    </source>
</evidence>
<dbReference type="Pfam" id="PF00196">
    <property type="entry name" value="GerE"/>
    <property type="match status" value="1"/>
</dbReference>
<sequence>MTSPVPAWVVHRPVLVPAAQTACLGREAELRTMRSMLAKVAVGRSAIVTMTGELGVGKSVLFDATAELARSMGFAVAVGHGARLETHLDGGVIRQLADDLDGADVDLRPDRVSSLESFYRLVRQAAEKRPLLIIVDDIHVTDIWSMRSMAYIRRRTTDQPVLIMLGSTTGHPPAGEVSLQELTGCSAETVVLEGLDLRGVTELLKANIAAPVHADLAAACFDVTKGNPYLLHSMLGALRARFGGEIGAVTPTEVHELAGTDIGEQLRVRLRPLPGCAEIVRAVAVLGDEATVDMVAAMSGVDHTQALRGMDALVRLRILRNSHTVSFRHPFVRNAVLHDLPVATRAADHARAARLLADADAPDVQIAAHLLQARGIHVAWGLDVLRRAARAAAHNGDLDLAVALLERALDEPLTPDDRLAVQLELVHVEFLGDSAKGMARLREALAHADDVRSAVGQAVTMLLRACTAHEARLALSIGLQVQSRLSSQEKDEHWELRAICYLAAAGNDLGLALRASLFTEELEAEVPDDPRLRQLHSVIMSLGHALRGDSALEAVRYADEALAGDRMDVFVQPFVFTLSTCFLVDAPELSDKFRRMIGSTSEPHDFHLRKGTVVSLAHGMDFLAAGELIRAKTLLKWQMRLFDELGAVQDCPMAILCAARLTEVLVDLGRVDEARDLLVRSGFAGELPELFQHNLVLYSRGKLKLATGDDDGALADLLECGRRLEASAVDSPAVIPWRALAVRAYLALGQRESAATLAKEDHEMARQWGSPRSLGTALLSIGLSADDEEAATRALLKATEYLAESTGRLQLAEAFFELGAQLRRRGQPERAIPYLRRAVELSAKCESQPLIRLAGDELRACEPVTAEGTVHGLTKQETRVAGMAAQGLTNRQIAEALFLTRRTVELHLSGAYRKLGITGRTDLAEALSQHRAPQSG</sequence>
<dbReference type="GO" id="GO:0003677">
    <property type="term" value="F:DNA binding"/>
    <property type="evidence" value="ECO:0007669"/>
    <property type="project" value="InterPro"/>
</dbReference>
<dbReference type="SMART" id="SM00028">
    <property type="entry name" value="TPR"/>
    <property type="match status" value="2"/>
</dbReference>
<protein>
    <submittedName>
        <fullName evidence="5">DUF2791 family P-loop domain-containing protein</fullName>
    </submittedName>
</protein>
<dbReference type="SMART" id="SM00421">
    <property type="entry name" value="HTH_LUXR"/>
    <property type="match status" value="1"/>
</dbReference>
<evidence type="ECO:0000313" key="5">
    <source>
        <dbReference type="EMBL" id="MCS7476264.1"/>
    </source>
</evidence>
<dbReference type="InterPro" id="IPR019734">
    <property type="entry name" value="TPR_rpt"/>
</dbReference>
<organism evidence="5 6">
    <name type="scientific">Umezawaea endophytica</name>
    <dbReference type="NCBI Taxonomy" id="1654476"/>
    <lineage>
        <taxon>Bacteria</taxon>
        <taxon>Bacillati</taxon>
        <taxon>Actinomycetota</taxon>
        <taxon>Actinomycetes</taxon>
        <taxon>Pseudonocardiales</taxon>
        <taxon>Pseudonocardiaceae</taxon>
        <taxon>Umezawaea</taxon>
    </lineage>
</organism>
<dbReference type="PANTHER" id="PTHR16305">
    <property type="entry name" value="TESTICULAR SOLUBLE ADENYLYL CYCLASE"/>
    <property type="match status" value="1"/>
</dbReference>
<dbReference type="EMBL" id="JANYMP010000002">
    <property type="protein sequence ID" value="MCS7476264.1"/>
    <property type="molecule type" value="Genomic_DNA"/>
</dbReference>
<evidence type="ECO:0000259" key="4">
    <source>
        <dbReference type="PROSITE" id="PS50043"/>
    </source>
</evidence>
<dbReference type="CDD" id="cd06170">
    <property type="entry name" value="LuxR_C_like"/>
    <property type="match status" value="1"/>
</dbReference>
<dbReference type="SUPFAM" id="SSF48452">
    <property type="entry name" value="TPR-like"/>
    <property type="match status" value="1"/>
</dbReference>
<keyword evidence="3" id="KW-0802">TPR repeat</keyword>
<proteinExistence type="predicted"/>
<evidence type="ECO:0000313" key="6">
    <source>
        <dbReference type="Proteomes" id="UP001141259"/>
    </source>
</evidence>
<dbReference type="GO" id="GO:0005524">
    <property type="term" value="F:ATP binding"/>
    <property type="evidence" value="ECO:0007669"/>
    <property type="project" value="UniProtKB-KW"/>
</dbReference>
<dbReference type="Proteomes" id="UP001141259">
    <property type="component" value="Unassembled WGS sequence"/>
</dbReference>
<gene>
    <name evidence="5" type="ORF">NZH93_05320</name>
</gene>
<dbReference type="PROSITE" id="PS50005">
    <property type="entry name" value="TPR"/>
    <property type="match status" value="1"/>
</dbReference>
<dbReference type="PANTHER" id="PTHR16305:SF35">
    <property type="entry name" value="TRANSCRIPTIONAL ACTIVATOR DOMAIN"/>
    <property type="match status" value="1"/>
</dbReference>
<reference evidence="5" key="1">
    <citation type="submission" date="2022-08" db="EMBL/GenBank/DDBJ databases">
        <authorList>
            <person name="Tistechok S."/>
            <person name="Samborskyy M."/>
            <person name="Roman I."/>
        </authorList>
    </citation>
    <scope>NUCLEOTIDE SEQUENCE</scope>
    <source>
        <strain evidence="5">DSM 103496</strain>
    </source>
</reference>
<dbReference type="InterPro" id="IPR041664">
    <property type="entry name" value="AAA_16"/>
</dbReference>
<dbReference type="Gene3D" id="1.10.10.10">
    <property type="entry name" value="Winged helix-like DNA-binding domain superfamily/Winged helix DNA-binding domain"/>
    <property type="match status" value="1"/>
</dbReference>
<dbReference type="PROSITE" id="PS50043">
    <property type="entry name" value="HTH_LUXR_2"/>
    <property type="match status" value="1"/>
</dbReference>
<keyword evidence="6" id="KW-1185">Reference proteome</keyword>
<keyword evidence="1" id="KW-0547">Nucleotide-binding</keyword>
<dbReference type="Pfam" id="PF13191">
    <property type="entry name" value="AAA_16"/>
    <property type="match status" value="1"/>
</dbReference>
<dbReference type="RefSeq" id="WP_259621772.1">
    <property type="nucleotide sequence ID" value="NZ_JANYMP010000002.1"/>
</dbReference>
<keyword evidence="2" id="KW-0067">ATP-binding</keyword>
<feature type="domain" description="HTH luxR-type" evidence="4">
    <location>
        <begin position="866"/>
        <end position="931"/>
    </location>
</feature>
<dbReference type="InterPro" id="IPR027417">
    <property type="entry name" value="P-loop_NTPase"/>
</dbReference>
<dbReference type="GO" id="GO:0006355">
    <property type="term" value="P:regulation of DNA-templated transcription"/>
    <property type="evidence" value="ECO:0007669"/>
    <property type="project" value="InterPro"/>
</dbReference>
<dbReference type="AlphaFoldDB" id="A0A9X2ZYB4"/>
<evidence type="ECO:0000256" key="3">
    <source>
        <dbReference type="PROSITE-ProRule" id="PRU00339"/>
    </source>
</evidence>
<accession>A0A9X2ZYB4</accession>
<dbReference type="InterPro" id="IPR016032">
    <property type="entry name" value="Sig_transdc_resp-reg_C-effctor"/>
</dbReference>
<evidence type="ECO:0000256" key="2">
    <source>
        <dbReference type="ARBA" id="ARBA00022840"/>
    </source>
</evidence>
<dbReference type="GO" id="GO:0005737">
    <property type="term" value="C:cytoplasm"/>
    <property type="evidence" value="ECO:0007669"/>
    <property type="project" value="TreeGrafter"/>
</dbReference>
<dbReference type="InterPro" id="IPR011990">
    <property type="entry name" value="TPR-like_helical_dom_sf"/>
</dbReference>
<dbReference type="SUPFAM" id="SSF46894">
    <property type="entry name" value="C-terminal effector domain of the bipartite response regulators"/>
    <property type="match status" value="1"/>
</dbReference>
<dbReference type="Gene3D" id="1.25.40.10">
    <property type="entry name" value="Tetratricopeptide repeat domain"/>
    <property type="match status" value="1"/>
</dbReference>
<dbReference type="InterPro" id="IPR000792">
    <property type="entry name" value="Tscrpt_reg_LuxR_C"/>
</dbReference>
<comment type="caution">
    <text evidence="5">The sequence shown here is derived from an EMBL/GenBank/DDBJ whole genome shotgun (WGS) entry which is preliminary data.</text>
</comment>
<name>A0A9X2ZYB4_9PSEU</name>
<dbReference type="InterPro" id="IPR036388">
    <property type="entry name" value="WH-like_DNA-bd_sf"/>
</dbReference>